<keyword evidence="2" id="KW-0560">Oxidoreductase</keyword>
<dbReference type="Pfam" id="PF00106">
    <property type="entry name" value="adh_short"/>
    <property type="match status" value="1"/>
</dbReference>
<dbReference type="Proteomes" id="UP000594892">
    <property type="component" value="Chromosome 1"/>
</dbReference>
<dbReference type="PROSITE" id="PS00061">
    <property type="entry name" value="ADH_SHORT"/>
    <property type="match status" value="1"/>
</dbReference>
<dbReference type="InterPro" id="IPR057326">
    <property type="entry name" value="KR_dom"/>
</dbReference>
<protein>
    <submittedName>
        <fullName evidence="5">SDR family NAD(P)-dependent oxidoreductase</fullName>
    </submittedName>
</protein>
<dbReference type="EMBL" id="CP065600">
    <property type="protein sequence ID" value="QPQ90889.1"/>
    <property type="molecule type" value="Genomic_DNA"/>
</dbReference>
<dbReference type="InterPro" id="IPR036291">
    <property type="entry name" value="NAD(P)-bd_dom_sf"/>
</dbReference>
<evidence type="ECO:0000313" key="7">
    <source>
        <dbReference type="Proteomes" id="UP000594892"/>
    </source>
</evidence>
<evidence type="ECO:0000256" key="1">
    <source>
        <dbReference type="ARBA" id="ARBA00006484"/>
    </source>
</evidence>
<dbReference type="SUPFAM" id="SSF51735">
    <property type="entry name" value="NAD(P)-binding Rossmann-fold domains"/>
    <property type="match status" value="1"/>
</dbReference>
<dbReference type="PRINTS" id="PR00080">
    <property type="entry name" value="SDRFAMILY"/>
</dbReference>
<dbReference type="InterPro" id="IPR002347">
    <property type="entry name" value="SDR_fam"/>
</dbReference>
<dbReference type="PANTHER" id="PTHR44169">
    <property type="entry name" value="NADPH-DEPENDENT 1-ACYLDIHYDROXYACETONE PHOSPHATE REDUCTASE"/>
    <property type="match status" value="1"/>
</dbReference>
<name>A0AAP9XZD8_BURGL</name>
<feature type="domain" description="Ketoreductase" evidence="4">
    <location>
        <begin position="6"/>
        <end position="193"/>
    </location>
</feature>
<evidence type="ECO:0000256" key="3">
    <source>
        <dbReference type="RuleBase" id="RU000363"/>
    </source>
</evidence>
<dbReference type="Proteomes" id="UP001056386">
    <property type="component" value="Chromosome 2"/>
</dbReference>
<reference evidence="5 7" key="1">
    <citation type="submission" date="2020-12" db="EMBL/GenBank/DDBJ databases">
        <title>FDA dAtabase for Regulatory Grade micrObial Sequences (FDA-ARGOS): Supporting development and validation of Infectious Disease Dx tests.</title>
        <authorList>
            <person name="Minogue T."/>
            <person name="Wolcott M."/>
            <person name="Wasieloski L."/>
            <person name="Aguilar W."/>
            <person name="Moore D."/>
            <person name="Jaissle J."/>
            <person name="Tallon L."/>
            <person name="Sadzewicz L."/>
            <person name="Zhao X."/>
            <person name="Boylan J."/>
            <person name="Ott S."/>
            <person name="Bowen H."/>
            <person name="Vavikolanu K."/>
            <person name="Mehta A."/>
            <person name="Aluvathingal J."/>
            <person name="Nadendla S."/>
            <person name="Yan Y."/>
            <person name="Sichtig H."/>
        </authorList>
    </citation>
    <scope>NUCLEOTIDE SEQUENCE [LARGE SCALE GENOMIC DNA]</scope>
    <source>
        <strain evidence="5 7">FDAARGOS_949</strain>
    </source>
</reference>
<proteinExistence type="inferred from homology"/>
<evidence type="ECO:0000313" key="6">
    <source>
        <dbReference type="EMBL" id="USS43068.1"/>
    </source>
</evidence>
<evidence type="ECO:0000313" key="8">
    <source>
        <dbReference type="Proteomes" id="UP001056386"/>
    </source>
</evidence>
<keyword evidence="8" id="KW-1185">Reference proteome</keyword>
<dbReference type="Gene3D" id="3.40.50.720">
    <property type="entry name" value="NAD(P)-binding Rossmann-like Domain"/>
    <property type="match status" value="1"/>
</dbReference>
<gene>
    <name evidence="5" type="ORF">I6H06_03930</name>
    <name evidence="6" type="ORF">NFI99_00820</name>
</gene>
<evidence type="ECO:0000256" key="2">
    <source>
        <dbReference type="ARBA" id="ARBA00023002"/>
    </source>
</evidence>
<accession>A0AAP9XZD8</accession>
<organism evidence="5 7">
    <name type="scientific">Burkholderia glumae</name>
    <name type="common">Pseudomonas glumae</name>
    <dbReference type="NCBI Taxonomy" id="337"/>
    <lineage>
        <taxon>Bacteria</taxon>
        <taxon>Pseudomonadati</taxon>
        <taxon>Pseudomonadota</taxon>
        <taxon>Betaproteobacteria</taxon>
        <taxon>Burkholderiales</taxon>
        <taxon>Burkholderiaceae</taxon>
        <taxon>Burkholderia</taxon>
    </lineage>
</organism>
<dbReference type="GO" id="GO:0016491">
    <property type="term" value="F:oxidoreductase activity"/>
    <property type="evidence" value="ECO:0007669"/>
    <property type="project" value="UniProtKB-KW"/>
</dbReference>
<evidence type="ECO:0000313" key="5">
    <source>
        <dbReference type="EMBL" id="QPQ90889.1"/>
    </source>
</evidence>
<reference evidence="6" key="2">
    <citation type="submission" date="2022-06" db="EMBL/GenBank/DDBJ databases">
        <title>Draft genome sequence of Burkholderia glumae strain GR20004 isolated from rice panicle showing bacterial panicle blight.</title>
        <authorList>
            <person name="Choi S.Y."/>
            <person name="Lee Y.H."/>
        </authorList>
    </citation>
    <scope>NUCLEOTIDE SEQUENCE</scope>
    <source>
        <strain evidence="6">GR20004</strain>
    </source>
</reference>
<dbReference type="InterPro" id="IPR020904">
    <property type="entry name" value="Sc_DH/Rdtase_CS"/>
</dbReference>
<dbReference type="GeneID" id="45693555"/>
<comment type="similarity">
    <text evidence="1 3">Belongs to the short-chain dehydrogenases/reductases (SDR) family.</text>
</comment>
<dbReference type="RefSeq" id="WP_012733057.1">
    <property type="nucleotide sequence ID" value="NZ_CP021075.1"/>
</dbReference>
<sequence>MKLSGNTVFITGSTSGIGRAMAEALYRRGNQVIIASRRRALLDEIARANPGIDTVELDIGDAAGIRRAAQQVIERHPSLNVVINNAGIMPFDDAAGALDDAAGALDDEQAVRLIDTNLLGPVRVSAAFVGHLKRQPASYLINNSSVLAYVPLAATALYSATKAAIHSYTLSQRFALRDTSVTVLEIVPPWVDTDLVRKSGDPRAMPLDAFIAELLERLETAEHEVVVEAARAFRDNAGPREHGLVAQFNQAVVENPIPVA</sequence>
<dbReference type="AlphaFoldDB" id="A0AAP9XZD8"/>
<dbReference type="PRINTS" id="PR00081">
    <property type="entry name" value="GDHRDH"/>
</dbReference>
<evidence type="ECO:0000259" key="4">
    <source>
        <dbReference type="SMART" id="SM00822"/>
    </source>
</evidence>
<dbReference type="PANTHER" id="PTHR44169:SF6">
    <property type="entry name" value="NADPH-DEPENDENT 1-ACYLDIHYDROXYACETONE PHOSPHATE REDUCTASE"/>
    <property type="match status" value="1"/>
</dbReference>
<dbReference type="SMART" id="SM00822">
    <property type="entry name" value="PKS_KR"/>
    <property type="match status" value="1"/>
</dbReference>
<dbReference type="EMBL" id="CP099583">
    <property type="protein sequence ID" value="USS43068.1"/>
    <property type="molecule type" value="Genomic_DNA"/>
</dbReference>